<proteinExistence type="predicted"/>
<protein>
    <submittedName>
        <fullName evidence="2">Uncharacterized protein</fullName>
    </submittedName>
</protein>
<accession>A0ABS0D026</accession>
<reference evidence="2 3" key="1">
    <citation type="submission" date="2020-10" db="EMBL/GenBank/DDBJ databases">
        <title>Identification of Nocardia species via Next-generation sequencing and recognition of intraspecies genetic diversity.</title>
        <authorList>
            <person name="Li P."/>
            <person name="Li P."/>
            <person name="Lu B."/>
        </authorList>
    </citation>
    <scope>NUCLEOTIDE SEQUENCE [LARGE SCALE GENOMIC DNA]</scope>
    <source>
        <strain evidence="2 3">BJ06-0157</strain>
    </source>
</reference>
<name>A0ABS0D026_9NOCA</name>
<dbReference type="EMBL" id="JADLQX010000018">
    <property type="protein sequence ID" value="MBF6300433.1"/>
    <property type="molecule type" value="Genomic_DNA"/>
</dbReference>
<feature type="region of interest" description="Disordered" evidence="1">
    <location>
        <begin position="61"/>
        <end position="84"/>
    </location>
</feature>
<evidence type="ECO:0000256" key="1">
    <source>
        <dbReference type="SAM" id="MobiDB-lite"/>
    </source>
</evidence>
<sequence length="84" mass="8899">MSEVSRTTFQIVVEGIELPAETVDRIDRVLQQAALVEVATIDLRGNELAFRPIMRQLLDADGDDGDGGGGGRGGGAHVIVAEPR</sequence>
<evidence type="ECO:0000313" key="3">
    <source>
        <dbReference type="Proteomes" id="UP000702209"/>
    </source>
</evidence>
<gene>
    <name evidence="2" type="ORF">IU459_23220</name>
</gene>
<evidence type="ECO:0000313" key="2">
    <source>
        <dbReference type="EMBL" id="MBF6300433.1"/>
    </source>
</evidence>
<organism evidence="2 3">
    <name type="scientific">Nocardia amamiensis</name>
    <dbReference type="NCBI Taxonomy" id="404578"/>
    <lineage>
        <taxon>Bacteria</taxon>
        <taxon>Bacillati</taxon>
        <taxon>Actinomycetota</taxon>
        <taxon>Actinomycetes</taxon>
        <taxon>Mycobacteriales</taxon>
        <taxon>Nocardiaceae</taxon>
        <taxon>Nocardia</taxon>
    </lineage>
</organism>
<keyword evidence="3" id="KW-1185">Reference proteome</keyword>
<dbReference type="RefSeq" id="WP_195131678.1">
    <property type="nucleotide sequence ID" value="NZ_JADLQX010000018.1"/>
</dbReference>
<feature type="compositionally biased region" description="Gly residues" evidence="1">
    <location>
        <begin position="67"/>
        <end position="76"/>
    </location>
</feature>
<dbReference type="Proteomes" id="UP000702209">
    <property type="component" value="Unassembled WGS sequence"/>
</dbReference>
<comment type="caution">
    <text evidence="2">The sequence shown here is derived from an EMBL/GenBank/DDBJ whole genome shotgun (WGS) entry which is preliminary data.</text>
</comment>